<evidence type="ECO:0000256" key="1">
    <source>
        <dbReference type="SAM" id="SignalP"/>
    </source>
</evidence>
<dbReference type="EMBL" id="CP049109">
    <property type="protein sequence ID" value="QIG79789.1"/>
    <property type="molecule type" value="Genomic_DNA"/>
</dbReference>
<evidence type="ECO:0000313" key="2">
    <source>
        <dbReference type="EMBL" id="QIG79789.1"/>
    </source>
</evidence>
<dbReference type="PANTHER" id="PTHR37953">
    <property type="entry name" value="UPF0127 PROTEIN MJ1496"/>
    <property type="match status" value="1"/>
</dbReference>
<accession>A0A6G6Y4G6</accession>
<keyword evidence="3" id="KW-1185">Reference proteome</keyword>
<protein>
    <submittedName>
        <fullName evidence="2">DUF192 domain-containing protein</fullName>
    </submittedName>
</protein>
<dbReference type="RefSeq" id="WP_165326790.1">
    <property type="nucleotide sequence ID" value="NZ_CP049109.1"/>
</dbReference>
<keyword evidence="1" id="KW-0732">Signal</keyword>
<sequence length="169" mass="17669">MIRTGAIRSAVAAAMLLALSACSGEPSGNASAGTAAAERISVTVTTADGTEHVFNTERAITRAQQDRGYMYRTDIGPDDAMLFYPYPAEGGGPREASFWMKNTPMPLDIIFIRSDGSIARIAENTIPYSSNQIRSGEPVSAVLEVVGGRTAELGISPGDTVSWPGQGGG</sequence>
<organism evidence="2 3">
    <name type="scientific">Stakelama tenebrarum</name>
    <dbReference type="NCBI Taxonomy" id="2711215"/>
    <lineage>
        <taxon>Bacteria</taxon>
        <taxon>Pseudomonadati</taxon>
        <taxon>Pseudomonadota</taxon>
        <taxon>Alphaproteobacteria</taxon>
        <taxon>Sphingomonadales</taxon>
        <taxon>Sphingomonadaceae</taxon>
        <taxon>Stakelama</taxon>
    </lineage>
</organism>
<dbReference type="Proteomes" id="UP000501568">
    <property type="component" value="Chromosome"/>
</dbReference>
<gene>
    <name evidence="2" type="ORF">G5C33_08305</name>
</gene>
<evidence type="ECO:0000313" key="3">
    <source>
        <dbReference type="Proteomes" id="UP000501568"/>
    </source>
</evidence>
<dbReference type="Gene3D" id="2.60.120.1140">
    <property type="entry name" value="Protein of unknown function DUF192"/>
    <property type="match status" value="1"/>
</dbReference>
<feature type="chain" id="PRO_5026075655" evidence="1">
    <location>
        <begin position="24"/>
        <end position="169"/>
    </location>
</feature>
<proteinExistence type="predicted"/>
<dbReference type="Pfam" id="PF02643">
    <property type="entry name" value="DUF192"/>
    <property type="match status" value="1"/>
</dbReference>
<dbReference type="InterPro" id="IPR003795">
    <property type="entry name" value="DUF192"/>
</dbReference>
<dbReference type="PROSITE" id="PS51257">
    <property type="entry name" value="PROKAR_LIPOPROTEIN"/>
    <property type="match status" value="1"/>
</dbReference>
<dbReference type="AlphaFoldDB" id="A0A6G6Y4G6"/>
<dbReference type="InterPro" id="IPR038695">
    <property type="entry name" value="Saro_0823-like_sf"/>
</dbReference>
<name>A0A6G6Y4G6_9SPHN</name>
<feature type="signal peptide" evidence="1">
    <location>
        <begin position="1"/>
        <end position="23"/>
    </location>
</feature>
<reference evidence="2 3" key="1">
    <citation type="submission" date="2020-02" db="EMBL/GenBank/DDBJ databases">
        <authorList>
            <person name="Zheng R.K."/>
            <person name="Sun C.M."/>
        </authorList>
    </citation>
    <scope>NUCLEOTIDE SEQUENCE [LARGE SCALE GENOMIC DNA]</scope>
    <source>
        <strain evidence="3">zrk23</strain>
    </source>
</reference>
<dbReference type="PANTHER" id="PTHR37953:SF1">
    <property type="entry name" value="UPF0127 PROTEIN MJ1496"/>
    <property type="match status" value="1"/>
</dbReference>
<dbReference type="KEGG" id="spzr:G5C33_08305"/>